<dbReference type="Pfam" id="PF00860">
    <property type="entry name" value="Xan_ur_permease"/>
    <property type="match status" value="1"/>
</dbReference>
<evidence type="ECO:0000256" key="9">
    <source>
        <dbReference type="SAM" id="Phobius"/>
    </source>
</evidence>
<feature type="transmembrane region" description="Helical" evidence="9">
    <location>
        <begin position="195"/>
        <end position="212"/>
    </location>
</feature>
<keyword evidence="7 8" id="KW-0472">Membrane</keyword>
<keyword evidence="11" id="KW-1185">Reference proteome</keyword>
<keyword evidence="5 8" id="KW-0812">Transmembrane</keyword>
<gene>
    <name evidence="10" type="ORF">IAI60_04785</name>
</gene>
<proteinExistence type="inferred from homology"/>
<comment type="caution">
    <text evidence="10">The sequence shown here is derived from an EMBL/GenBank/DDBJ whole genome shotgun (WGS) entry which is preliminary data.</text>
</comment>
<feature type="transmembrane region" description="Helical" evidence="9">
    <location>
        <begin position="124"/>
        <end position="144"/>
    </location>
</feature>
<dbReference type="InterPro" id="IPR006043">
    <property type="entry name" value="NCS2"/>
</dbReference>
<dbReference type="PANTHER" id="PTHR43337:SF1">
    <property type="entry name" value="XANTHINE_URACIL PERMEASE C887.17-RELATED"/>
    <property type="match status" value="1"/>
</dbReference>
<dbReference type="PANTHER" id="PTHR43337">
    <property type="entry name" value="XANTHINE/URACIL PERMEASE C887.17-RELATED"/>
    <property type="match status" value="1"/>
</dbReference>
<comment type="similarity">
    <text evidence="2 8">Belongs to the nucleobase:cation symporter-2 (NCS2) (TC 2.A.40) family. Azg-like subfamily.</text>
</comment>
<feature type="transmembrane region" description="Helical" evidence="9">
    <location>
        <begin position="397"/>
        <end position="426"/>
    </location>
</feature>
<dbReference type="Proteomes" id="UP001518990">
    <property type="component" value="Unassembled WGS sequence"/>
</dbReference>
<feature type="transmembrane region" description="Helical" evidence="9">
    <location>
        <begin position="366"/>
        <end position="385"/>
    </location>
</feature>
<dbReference type="InterPro" id="IPR045018">
    <property type="entry name" value="Azg-like"/>
</dbReference>
<evidence type="ECO:0000256" key="3">
    <source>
        <dbReference type="ARBA" id="ARBA00022448"/>
    </source>
</evidence>
<keyword evidence="3 8" id="KW-0813">Transport</keyword>
<feature type="transmembrane region" description="Helical" evidence="9">
    <location>
        <begin position="74"/>
        <end position="93"/>
    </location>
</feature>
<dbReference type="InterPro" id="IPR026033">
    <property type="entry name" value="Azg-like_bact_archaea"/>
</dbReference>
<accession>A0ABS3K8X5</accession>
<evidence type="ECO:0000313" key="11">
    <source>
        <dbReference type="Proteomes" id="UP001518990"/>
    </source>
</evidence>
<feature type="transmembrane region" description="Helical" evidence="9">
    <location>
        <begin position="261"/>
        <end position="286"/>
    </location>
</feature>
<evidence type="ECO:0000256" key="7">
    <source>
        <dbReference type="ARBA" id="ARBA00023136"/>
    </source>
</evidence>
<evidence type="ECO:0000256" key="2">
    <source>
        <dbReference type="ARBA" id="ARBA00005697"/>
    </source>
</evidence>
<feature type="transmembrane region" description="Helical" evidence="9">
    <location>
        <begin position="156"/>
        <end position="175"/>
    </location>
</feature>
<evidence type="ECO:0000256" key="4">
    <source>
        <dbReference type="ARBA" id="ARBA00022475"/>
    </source>
</evidence>
<evidence type="ECO:0000256" key="1">
    <source>
        <dbReference type="ARBA" id="ARBA00004651"/>
    </source>
</evidence>
<reference evidence="10 11" key="1">
    <citation type="submission" date="2020-09" db="EMBL/GenBank/DDBJ databases">
        <title>Roseomonas.</title>
        <authorList>
            <person name="Zhu W."/>
        </authorList>
    </citation>
    <scope>NUCLEOTIDE SEQUENCE [LARGE SCALE GENOMIC DNA]</scope>
    <source>
        <strain evidence="10 11">1311</strain>
    </source>
</reference>
<sequence length="455" mass="46606">MRCLLWGGPRGLYLALQDQDIPGIIALDRFFSLSARGTTPRTEIMAGLATFLTMAYIVVVNPGMMAAAGIDHGAAFVATCLAAAIGSALMGLLANYPIALAPGMGLNAYFAFAVVGGMGVSWQVGLGAVFLSGLIFFAVSVAGFREWLINSIPFSLKLGIAAGIGLFLGFIGLRGMGLVADNPATLVQLGSLQETSTLLSCIGFVLIAGLVARGITGGIVIGIIITALLGIPFGLTTFQGIASLPPSLAPTFMQMDIQGAISLGLLGIVFTFFMVDLLDNAGTLIATTHRAGLMDKDGTVPRLGRALMADSGGAMIGAALGTSTTVSYIESAAGVQAGGRTGLTALTVAALFLLTLFLAPLATSIPAFATAPALVLVACLMMQGLRDLAWDDTTEYLPAIVTAVTMPFSFSIATGIGLGFITYALVKVVAGRAAQVHGAVWLIALLSAIKFYLGA</sequence>
<feature type="transmembrane region" description="Helical" evidence="9">
    <location>
        <begin position="219"/>
        <end position="241"/>
    </location>
</feature>
<evidence type="ECO:0000313" key="10">
    <source>
        <dbReference type="EMBL" id="MBO1073916.1"/>
    </source>
</evidence>
<evidence type="ECO:0000256" key="6">
    <source>
        <dbReference type="ARBA" id="ARBA00022989"/>
    </source>
</evidence>
<feature type="transmembrane region" description="Helical" evidence="9">
    <location>
        <begin position="100"/>
        <end position="118"/>
    </location>
</feature>
<name>A0ABS3K8X5_9PROT</name>
<comment type="subcellular location">
    <subcellularLocation>
        <location evidence="1 8">Cell membrane</location>
        <topology evidence="1 8">Multi-pass membrane protein</topology>
    </subcellularLocation>
</comment>
<evidence type="ECO:0000256" key="8">
    <source>
        <dbReference type="PIRNR" id="PIRNR005353"/>
    </source>
</evidence>
<evidence type="ECO:0000256" key="5">
    <source>
        <dbReference type="ARBA" id="ARBA00022692"/>
    </source>
</evidence>
<organism evidence="10 11">
    <name type="scientific">Roseomonas marmotae</name>
    <dbReference type="NCBI Taxonomy" id="2768161"/>
    <lineage>
        <taxon>Bacteria</taxon>
        <taxon>Pseudomonadati</taxon>
        <taxon>Pseudomonadota</taxon>
        <taxon>Alphaproteobacteria</taxon>
        <taxon>Acetobacterales</taxon>
        <taxon>Roseomonadaceae</taxon>
        <taxon>Roseomonas</taxon>
    </lineage>
</organism>
<keyword evidence="6 8" id="KW-1133">Transmembrane helix</keyword>
<dbReference type="PIRSF" id="PIRSF005353">
    <property type="entry name" value="PbuG"/>
    <property type="match status" value="1"/>
</dbReference>
<feature type="transmembrane region" description="Helical" evidence="9">
    <location>
        <begin position="433"/>
        <end position="453"/>
    </location>
</feature>
<protein>
    <submittedName>
        <fullName evidence="10">NCS2 family permease</fullName>
    </submittedName>
</protein>
<keyword evidence="4 8" id="KW-1003">Cell membrane</keyword>
<feature type="transmembrane region" description="Helical" evidence="9">
    <location>
        <begin position="44"/>
        <end position="68"/>
    </location>
</feature>
<dbReference type="EMBL" id="JACTNF010000003">
    <property type="protein sequence ID" value="MBO1073916.1"/>
    <property type="molecule type" value="Genomic_DNA"/>
</dbReference>